<keyword evidence="3" id="KW-1185">Reference proteome</keyword>
<feature type="compositionally biased region" description="Basic and acidic residues" evidence="1">
    <location>
        <begin position="10"/>
        <end position="21"/>
    </location>
</feature>
<accession>A0AAD4BXM7</accession>
<evidence type="ECO:0000313" key="3">
    <source>
        <dbReference type="Proteomes" id="UP001194468"/>
    </source>
</evidence>
<feature type="region of interest" description="Disordered" evidence="1">
    <location>
        <begin position="1"/>
        <end position="21"/>
    </location>
</feature>
<protein>
    <submittedName>
        <fullName evidence="2">Uncharacterized protein</fullName>
    </submittedName>
</protein>
<proteinExistence type="predicted"/>
<evidence type="ECO:0000256" key="1">
    <source>
        <dbReference type="SAM" id="MobiDB-lite"/>
    </source>
</evidence>
<name>A0AAD4BXM7_BOLED</name>
<sequence>MNQSNPVRMVDGEEVRTHGRDLRSEKPYYKAYCRAEHRNECQSCSKAMSICSTVSSYSSMGPSSQNNSTRVVVVAFHGKDSLNLKTSCNL</sequence>
<organism evidence="2 3">
    <name type="scientific">Boletus edulis BED1</name>
    <dbReference type="NCBI Taxonomy" id="1328754"/>
    <lineage>
        <taxon>Eukaryota</taxon>
        <taxon>Fungi</taxon>
        <taxon>Dikarya</taxon>
        <taxon>Basidiomycota</taxon>
        <taxon>Agaricomycotina</taxon>
        <taxon>Agaricomycetes</taxon>
        <taxon>Agaricomycetidae</taxon>
        <taxon>Boletales</taxon>
        <taxon>Boletineae</taxon>
        <taxon>Boletaceae</taxon>
        <taxon>Boletoideae</taxon>
        <taxon>Boletus</taxon>
    </lineage>
</organism>
<evidence type="ECO:0000313" key="2">
    <source>
        <dbReference type="EMBL" id="KAF8442845.1"/>
    </source>
</evidence>
<comment type="caution">
    <text evidence="2">The sequence shown here is derived from an EMBL/GenBank/DDBJ whole genome shotgun (WGS) entry which is preliminary data.</text>
</comment>
<reference evidence="2" key="1">
    <citation type="submission" date="2019-10" db="EMBL/GenBank/DDBJ databases">
        <authorList>
            <consortium name="DOE Joint Genome Institute"/>
            <person name="Kuo A."/>
            <person name="Miyauchi S."/>
            <person name="Kiss E."/>
            <person name="Drula E."/>
            <person name="Kohler A."/>
            <person name="Sanchez-Garcia M."/>
            <person name="Andreopoulos B."/>
            <person name="Barry K.W."/>
            <person name="Bonito G."/>
            <person name="Buee M."/>
            <person name="Carver A."/>
            <person name="Chen C."/>
            <person name="Cichocki N."/>
            <person name="Clum A."/>
            <person name="Culley D."/>
            <person name="Crous P.W."/>
            <person name="Fauchery L."/>
            <person name="Girlanda M."/>
            <person name="Hayes R."/>
            <person name="Keri Z."/>
            <person name="LaButti K."/>
            <person name="Lipzen A."/>
            <person name="Lombard V."/>
            <person name="Magnuson J."/>
            <person name="Maillard F."/>
            <person name="Morin E."/>
            <person name="Murat C."/>
            <person name="Nolan M."/>
            <person name="Ohm R."/>
            <person name="Pangilinan J."/>
            <person name="Pereira M."/>
            <person name="Perotto S."/>
            <person name="Peter M."/>
            <person name="Riley R."/>
            <person name="Sitrit Y."/>
            <person name="Stielow B."/>
            <person name="Szollosi G."/>
            <person name="Zifcakova L."/>
            <person name="Stursova M."/>
            <person name="Spatafora J.W."/>
            <person name="Tedersoo L."/>
            <person name="Vaario L.-M."/>
            <person name="Yamada A."/>
            <person name="Yan M."/>
            <person name="Wang P."/>
            <person name="Xu J."/>
            <person name="Bruns T."/>
            <person name="Baldrian P."/>
            <person name="Vilgalys R."/>
            <person name="Henrissat B."/>
            <person name="Grigoriev I.V."/>
            <person name="Hibbett D."/>
            <person name="Nagy L.G."/>
            <person name="Martin F.M."/>
        </authorList>
    </citation>
    <scope>NUCLEOTIDE SEQUENCE</scope>
    <source>
        <strain evidence="2">BED1</strain>
    </source>
</reference>
<reference evidence="2" key="2">
    <citation type="journal article" date="2020" name="Nat. Commun.">
        <title>Large-scale genome sequencing of mycorrhizal fungi provides insights into the early evolution of symbiotic traits.</title>
        <authorList>
            <person name="Miyauchi S."/>
            <person name="Kiss E."/>
            <person name="Kuo A."/>
            <person name="Drula E."/>
            <person name="Kohler A."/>
            <person name="Sanchez-Garcia M."/>
            <person name="Morin E."/>
            <person name="Andreopoulos B."/>
            <person name="Barry K.W."/>
            <person name="Bonito G."/>
            <person name="Buee M."/>
            <person name="Carver A."/>
            <person name="Chen C."/>
            <person name="Cichocki N."/>
            <person name="Clum A."/>
            <person name="Culley D."/>
            <person name="Crous P.W."/>
            <person name="Fauchery L."/>
            <person name="Girlanda M."/>
            <person name="Hayes R.D."/>
            <person name="Keri Z."/>
            <person name="LaButti K."/>
            <person name="Lipzen A."/>
            <person name="Lombard V."/>
            <person name="Magnuson J."/>
            <person name="Maillard F."/>
            <person name="Murat C."/>
            <person name="Nolan M."/>
            <person name="Ohm R.A."/>
            <person name="Pangilinan J."/>
            <person name="Pereira M.F."/>
            <person name="Perotto S."/>
            <person name="Peter M."/>
            <person name="Pfister S."/>
            <person name="Riley R."/>
            <person name="Sitrit Y."/>
            <person name="Stielow J.B."/>
            <person name="Szollosi G."/>
            <person name="Zifcakova L."/>
            <person name="Stursova M."/>
            <person name="Spatafora J.W."/>
            <person name="Tedersoo L."/>
            <person name="Vaario L.M."/>
            <person name="Yamada A."/>
            <person name="Yan M."/>
            <person name="Wang P."/>
            <person name="Xu J."/>
            <person name="Bruns T."/>
            <person name="Baldrian P."/>
            <person name="Vilgalys R."/>
            <person name="Dunand C."/>
            <person name="Henrissat B."/>
            <person name="Grigoriev I.V."/>
            <person name="Hibbett D."/>
            <person name="Nagy L.G."/>
            <person name="Martin F.M."/>
        </authorList>
    </citation>
    <scope>NUCLEOTIDE SEQUENCE</scope>
    <source>
        <strain evidence="2">BED1</strain>
    </source>
</reference>
<dbReference type="Proteomes" id="UP001194468">
    <property type="component" value="Unassembled WGS sequence"/>
</dbReference>
<dbReference type="EMBL" id="WHUW01000008">
    <property type="protein sequence ID" value="KAF8442845.1"/>
    <property type="molecule type" value="Genomic_DNA"/>
</dbReference>
<dbReference type="AlphaFoldDB" id="A0AAD4BXM7"/>
<gene>
    <name evidence="2" type="ORF">L210DRAFT_3534223</name>
</gene>